<comment type="caution">
    <text evidence="10">The sequence shown here is derived from an EMBL/GenBank/DDBJ whole genome shotgun (WGS) entry which is preliminary data.</text>
</comment>
<evidence type="ECO:0000256" key="4">
    <source>
        <dbReference type="ARBA" id="ARBA00022771"/>
    </source>
</evidence>
<evidence type="ECO:0000256" key="5">
    <source>
        <dbReference type="ARBA" id="ARBA00022833"/>
    </source>
</evidence>
<evidence type="ECO:0000256" key="8">
    <source>
        <dbReference type="SAM" id="MobiDB-lite"/>
    </source>
</evidence>
<proteinExistence type="predicted"/>
<evidence type="ECO:0000256" key="2">
    <source>
        <dbReference type="ARBA" id="ARBA00022723"/>
    </source>
</evidence>
<protein>
    <recommendedName>
        <fullName evidence="9">C2H2-type domain-containing protein</fullName>
    </recommendedName>
</protein>
<dbReference type="GO" id="GO:0005634">
    <property type="term" value="C:nucleus"/>
    <property type="evidence" value="ECO:0007669"/>
    <property type="project" value="UniProtKB-SubCell"/>
</dbReference>
<evidence type="ECO:0000256" key="7">
    <source>
        <dbReference type="PROSITE-ProRule" id="PRU00042"/>
    </source>
</evidence>
<feature type="domain" description="C2H2-type" evidence="9">
    <location>
        <begin position="164"/>
        <end position="191"/>
    </location>
</feature>
<dbReference type="GO" id="GO:0008270">
    <property type="term" value="F:zinc ion binding"/>
    <property type="evidence" value="ECO:0007669"/>
    <property type="project" value="UniProtKB-KW"/>
</dbReference>
<dbReference type="FunFam" id="3.30.160.60:FF:000446">
    <property type="entry name" value="Zinc finger protein"/>
    <property type="match status" value="1"/>
</dbReference>
<evidence type="ECO:0000256" key="3">
    <source>
        <dbReference type="ARBA" id="ARBA00022737"/>
    </source>
</evidence>
<feature type="domain" description="C2H2-type" evidence="9">
    <location>
        <begin position="48"/>
        <end position="75"/>
    </location>
</feature>
<keyword evidence="6" id="KW-0539">Nucleus</keyword>
<dbReference type="PANTHER" id="PTHR23226:SF416">
    <property type="entry name" value="FI01424P"/>
    <property type="match status" value="1"/>
</dbReference>
<name>A0ABD3TZR1_SINWO</name>
<dbReference type="SMART" id="SM00355">
    <property type="entry name" value="ZnF_C2H2"/>
    <property type="match status" value="9"/>
</dbReference>
<dbReference type="SUPFAM" id="SSF57667">
    <property type="entry name" value="beta-beta-alpha zinc fingers"/>
    <property type="match status" value="5"/>
</dbReference>
<dbReference type="Gene3D" id="3.30.160.60">
    <property type="entry name" value="Classic Zinc Finger"/>
    <property type="match status" value="6"/>
</dbReference>
<sequence length="533" mass="60901">MISDGDIQSIGIINLCDSFPQELDVTACGNRSSQAHDRHPIPEAENPLACRYCGKTFTRTFYRREHERIHTGEKPYTCAFCGRRFNNQGSCAKHERRHCFPLGTEKHECNICKATFSAAYTLKVHRQKHFQTESISCDVCGKLFGIEAALRRHVLRFHTDDKPFKCNFCNKSYVTSYDLRIHNRSHTGERPYKCRICRRGFITNRQRTIHERTHMKKNRHHCTVCATVFRSTIALNSHMVKVHKFVPIDLPDSSTRTDRRQSDRTILMPESAKQNVTVSSITRPDSNSEQINISRIVHPLAQPQILTGNRDIQNAMVEPGVREILSERDTSLQGKSQVKKSPSLVRNLKTTETPQSLHLTQTSSCSNESVHVYVKTEPNTDHTSHENQSPEVAYTWEGFGRSFSYRGEGSRAAENVSVDASTSPDSSPNVSSVDLNAERNQSTLALNTMGTRGNADQMETPLRAHESNSSLSEMLSMRRLHECQWCQIIFRDYSMFLIHKTLHGRGEPFTCHVCDCKCSDRIEFTSHLIWHMR</sequence>
<dbReference type="InterPro" id="IPR013087">
    <property type="entry name" value="Znf_C2H2_type"/>
</dbReference>
<dbReference type="FunFam" id="3.30.160.60:FF:002343">
    <property type="entry name" value="Zinc finger protein 33A"/>
    <property type="match status" value="1"/>
</dbReference>
<dbReference type="Proteomes" id="UP001634394">
    <property type="component" value="Unassembled WGS sequence"/>
</dbReference>
<dbReference type="PANTHER" id="PTHR23226">
    <property type="entry name" value="ZINC FINGER AND SCAN DOMAIN-CONTAINING"/>
    <property type="match status" value="1"/>
</dbReference>
<evidence type="ECO:0000313" key="10">
    <source>
        <dbReference type="EMBL" id="KAL3842669.1"/>
    </source>
</evidence>
<accession>A0ABD3TZR1</accession>
<dbReference type="AlphaFoldDB" id="A0ABD3TZR1"/>
<feature type="compositionally biased region" description="Low complexity" evidence="8">
    <location>
        <begin position="421"/>
        <end position="433"/>
    </location>
</feature>
<keyword evidence="5" id="KW-0862">Zinc</keyword>
<feature type="domain" description="C2H2-type" evidence="9">
    <location>
        <begin position="192"/>
        <end position="219"/>
    </location>
</feature>
<keyword evidence="11" id="KW-1185">Reference proteome</keyword>
<dbReference type="InterPro" id="IPR036236">
    <property type="entry name" value="Znf_C2H2_sf"/>
</dbReference>
<evidence type="ECO:0000256" key="1">
    <source>
        <dbReference type="ARBA" id="ARBA00004123"/>
    </source>
</evidence>
<dbReference type="PROSITE" id="PS50157">
    <property type="entry name" value="ZINC_FINGER_C2H2_2"/>
    <property type="match status" value="6"/>
</dbReference>
<feature type="domain" description="C2H2-type" evidence="9">
    <location>
        <begin position="76"/>
        <end position="98"/>
    </location>
</feature>
<keyword evidence="4 7" id="KW-0863">Zinc-finger</keyword>
<evidence type="ECO:0000313" key="11">
    <source>
        <dbReference type="Proteomes" id="UP001634394"/>
    </source>
</evidence>
<comment type="subcellular location">
    <subcellularLocation>
        <location evidence="1">Nucleus</location>
    </subcellularLocation>
</comment>
<keyword evidence="2" id="KW-0479">Metal-binding</keyword>
<gene>
    <name evidence="10" type="ORF">ACJMK2_020659</name>
</gene>
<dbReference type="EMBL" id="JBJQND010000017">
    <property type="protein sequence ID" value="KAL3842669.1"/>
    <property type="molecule type" value="Genomic_DNA"/>
</dbReference>
<feature type="region of interest" description="Disordered" evidence="8">
    <location>
        <begin position="414"/>
        <end position="433"/>
    </location>
</feature>
<organism evidence="10 11">
    <name type="scientific">Sinanodonta woodiana</name>
    <name type="common">Chinese pond mussel</name>
    <name type="synonym">Anodonta woodiana</name>
    <dbReference type="NCBI Taxonomy" id="1069815"/>
    <lineage>
        <taxon>Eukaryota</taxon>
        <taxon>Metazoa</taxon>
        <taxon>Spiralia</taxon>
        <taxon>Lophotrochozoa</taxon>
        <taxon>Mollusca</taxon>
        <taxon>Bivalvia</taxon>
        <taxon>Autobranchia</taxon>
        <taxon>Heteroconchia</taxon>
        <taxon>Palaeoheterodonta</taxon>
        <taxon>Unionida</taxon>
        <taxon>Unionoidea</taxon>
        <taxon>Unionidae</taxon>
        <taxon>Unioninae</taxon>
        <taxon>Sinanodonta</taxon>
    </lineage>
</organism>
<keyword evidence="3" id="KW-0677">Repeat</keyword>
<reference evidence="10 11" key="1">
    <citation type="submission" date="2024-11" db="EMBL/GenBank/DDBJ databases">
        <title>Chromosome-level genome assembly of the freshwater bivalve Anodonta woodiana.</title>
        <authorList>
            <person name="Chen X."/>
        </authorList>
    </citation>
    <scope>NUCLEOTIDE SEQUENCE [LARGE SCALE GENOMIC DNA]</scope>
    <source>
        <strain evidence="10">MN2024</strain>
        <tissue evidence="10">Gills</tissue>
    </source>
</reference>
<evidence type="ECO:0000256" key="6">
    <source>
        <dbReference type="ARBA" id="ARBA00023242"/>
    </source>
</evidence>
<dbReference type="FunFam" id="3.30.160.60:FF:000624">
    <property type="entry name" value="zinc finger protein 697"/>
    <property type="match status" value="1"/>
</dbReference>
<feature type="domain" description="C2H2-type" evidence="9">
    <location>
        <begin position="135"/>
        <end position="163"/>
    </location>
</feature>
<evidence type="ECO:0000259" key="9">
    <source>
        <dbReference type="PROSITE" id="PS50157"/>
    </source>
</evidence>
<dbReference type="Pfam" id="PF00096">
    <property type="entry name" value="zf-C2H2"/>
    <property type="match status" value="2"/>
</dbReference>
<feature type="domain" description="C2H2-type" evidence="9">
    <location>
        <begin position="107"/>
        <end position="134"/>
    </location>
</feature>
<dbReference type="PROSITE" id="PS00028">
    <property type="entry name" value="ZINC_FINGER_C2H2_1"/>
    <property type="match status" value="8"/>
</dbReference>